<organism evidence="2 3">
    <name type="scientific">Ancylostoma ceylanicum</name>
    <dbReference type="NCBI Taxonomy" id="53326"/>
    <lineage>
        <taxon>Eukaryota</taxon>
        <taxon>Metazoa</taxon>
        <taxon>Ecdysozoa</taxon>
        <taxon>Nematoda</taxon>
        <taxon>Chromadorea</taxon>
        <taxon>Rhabditida</taxon>
        <taxon>Rhabditina</taxon>
        <taxon>Rhabditomorpha</taxon>
        <taxon>Strongyloidea</taxon>
        <taxon>Ancylostomatidae</taxon>
        <taxon>Ancylostomatinae</taxon>
        <taxon>Ancylostoma</taxon>
    </lineage>
</organism>
<sequence>MLGLHGNEVETYGLSGARIMVLVKECLSCNVFKWSGRYFSQIRGLAMGQRRQPLLYCRYIDNCCVITSTQSEMDECSRTLNQQSQYIKLTRETPRRWLPFLNTQLKLTDGIIHVKWYRKESSKNIIIHARSAHPTTMKRAVIRNMFRRATRFCPGEAEPHESTNLTVCIVRENGYTSREHQNRRTTNEGRNHACGKNFLCAFPSSLTMRAQLQDDVVLVNIPKDNIRKQLVRNRLYGKTCQTEQCVICPHEKSGDCTKTGVVYQIECLCCHAIYIGETGRPLRVRVNEHLAAERRESLILPLGRHRRDDHNGNDFAIRFTILAHESEFSARKTLGTFWISVRNPRMNNRNEHLSITSELKPFIPLCEI</sequence>
<feature type="domain" description="Helix-turn-helix" evidence="1">
    <location>
        <begin position="125"/>
        <end position="181"/>
    </location>
</feature>
<evidence type="ECO:0000259" key="1">
    <source>
        <dbReference type="Pfam" id="PF26215"/>
    </source>
</evidence>
<reference evidence="3" key="1">
    <citation type="journal article" date="2015" name="Nat. Genet.">
        <title>The genome and transcriptome of the zoonotic hookworm Ancylostoma ceylanicum identify infection-specific gene families.</title>
        <authorList>
            <person name="Schwarz E.M."/>
            <person name="Hu Y."/>
            <person name="Antoshechkin I."/>
            <person name="Miller M.M."/>
            <person name="Sternberg P.W."/>
            <person name="Aroian R.V."/>
        </authorList>
    </citation>
    <scope>NUCLEOTIDE SEQUENCE</scope>
    <source>
        <strain evidence="3">HY135</strain>
    </source>
</reference>
<dbReference type="PANTHER" id="PTHR21301">
    <property type="entry name" value="REVERSE TRANSCRIPTASE"/>
    <property type="match status" value="1"/>
</dbReference>
<dbReference type="Proteomes" id="UP000024635">
    <property type="component" value="Unassembled WGS sequence"/>
</dbReference>
<dbReference type="OrthoDB" id="5831138at2759"/>
<comment type="caution">
    <text evidence="2">The sequence shown here is derived from an EMBL/GenBank/DDBJ whole genome shotgun (WGS) entry which is preliminary data.</text>
</comment>
<gene>
    <name evidence="2" type="primary">Acey_s0100.g3303</name>
    <name evidence="2" type="ORF">Y032_0100g3303</name>
</gene>
<keyword evidence="3" id="KW-1185">Reference proteome</keyword>
<dbReference type="PANTHER" id="PTHR21301:SF10">
    <property type="entry name" value="REVERSE TRANSCRIPTASE DOMAIN-CONTAINING PROTEIN"/>
    <property type="match status" value="1"/>
</dbReference>
<evidence type="ECO:0000313" key="2">
    <source>
        <dbReference type="EMBL" id="EYC02439.1"/>
    </source>
</evidence>
<proteinExistence type="predicted"/>
<evidence type="ECO:0000313" key="3">
    <source>
        <dbReference type="Proteomes" id="UP000024635"/>
    </source>
</evidence>
<dbReference type="InterPro" id="IPR058912">
    <property type="entry name" value="HTH_animal"/>
</dbReference>
<dbReference type="STRING" id="53326.A0A016THI2"/>
<protein>
    <recommendedName>
        <fullName evidence="1">Helix-turn-helix domain-containing protein</fullName>
    </recommendedName>
</protein>
<dbReference type="EMBL" id="JARK01001436">
    <property type="protein sequence ID" value="EYC02439.1"/>
    <property type="molecule type" value="Genomic_DNA"/>
</dbReference>
<name>A0A016THI2_9BILA</name>
<dbReference type="AlphaFoldDB" id="A0A016THI2"/>
<accession>A0A016THI2</accession>
<dbReference type="Pfam" id="PF26215">
    <property type="entry name" value="HTH_animal"/>
    <property type="match status" value="1"/>
</dbReference>